<dbReference type="Proteomes" id="UP000238325">
    <property type="component" value="Unassembled WGS sequence"/>
</dbReference>
<protein>
    <recommendedName>
        <fullName evidence="5">Metallo-peptidase family M12B Reprolysin-like</fullName>
    </recommendedName>
</protein>
<dbReference type="GO" id="GO:0008237">
    <property type="term" value="F:metallopeptidase activity"/>
    <property type="evidence" value="ECO:0007669"/>
    <property type="project" value="InterPro"/>
</dbReference>
<dbReference type="Pfam" id="PF13583">
    <property type="entry name" value="Reprolysin_4"/>
    <property type="match status" value="1"/>
</dbReference>
<dbReference type="PROSITE" id="PS51257">
    <property type="entry name" value="PROKAR_LIPOPROTEIN"/>
    <property type="match status" value="1"/>
</dbReference>
<dbReference type="Proteomes" id="UP000238534">
    <property type="component" value="Unassembled WGS sequence"/>
</dbReference>
<dbReference type="EMBL" id="PCPH01000002">
    <property type="protein sequence ID" value="PRB90520.1"/>
    <property type="molecule type" value="Genomic_DNA"/>
</dbReference>
<dbReference type="SUPFAM" id="SSF55486">
    <property type="entry name" value="Metalloproteases ('zincins'), catalytic domain"/>
    <property type="match status" value="1"/>
</dbReference>
<name>A0A2S9CZ67_CHRCI</name>
<dbReference type="EMBL" id="PCPP01000001">
    <property type="protein sequence ID" value="PRB85756.1"/>
    <property type="molecule type" value="Genomic_DNA"/>
</dbReference>
<accession>A0A2S9CZ67</accession>
<evidence type="ECO:0000313" key="3">
    <source>
        <dbReference type="Proteomes" id="UP000238325"/>
    </source>
</evidence>
<dbReference type="InterPro" id="IPR024079">
    <property type="entry name" value="MetalloPept_cat_dom_sf"/>
</dbReference>
<evidence type="ECO:0000313" key="2">
    <source>
        <dbReference type="EMBL" id="PRB90520.1"/>
    </source>
</evidence>
<evidence type="ECO:0008006" key="5">
    <source>
        <dbReference type="Google" id="ProtNLM"/>
    </source>
</evidence>
<gene>
    <name evidence="1" type="ORF">CQ022_05740</name>
    <name evidence="2" type="ORF">CQ033_07245</name>
</gene>
<organism evidence="1 4">
    <name type="scientific">Chryseobacterium culicis</name>
    <dbReference type="NCBI Taxonomy" id="680127"/>
    <lineage>
        <taxon>Bacteria</taxon>
        <taxon>Pseudomonadati</taxon>
        <taxon>Bacteroidota</taxon>
        <taxon>Flavobacteriia</taxon>
        <taxon>Flavobacteriales</taxon>
        <taxon>Weeksellaceae</taxon>
        <taxon>Chryseobacterium group</taxon>
        <taxon>Chryseobacterium</taxon>
    </lineage>
</organism>
<sequence>MKKIMISMAFAATLFVSCRNENLETSSAADSGIVTNNGSMYKISELPLVPEFAKPIEKEGEVRKFILIKNDGIQLNFELTSNKATLFGKMRTFIGTVNSKGKNKEKAIMIVGENGFDLFYSNQNQDFRLKGNQDLNIGLQKGNLGINPDHQTQFLTLAKKKGLDGSRLLQEANKKSVDNDQRYEVAIEKSNNYSLINVTATQQKKGAAEGKGICKAASLPFPSNEKSQDRNSGSLRAYNIEVVYSDSTFDFNSLYAALLTSLNSVDSGFEAISPNVTQYPGRPNNPDFPLSVEDELYYNNVFSKVDNSSEQLNKLTHWIAEAKPHSPGKVVRVALYENYWSSSTYGLAWIDQYRYSGSIQSSGRKYSSLIACDDYNSTLAHECGHNLGAIHVDNTGDVMYKSVNGFWGAYNVYTHHDATNISKIKTSLTY</sequence>
<evidence type="ECO:0000313" key="4">
    <source>
        <dbReference type="Proteomes" id="UP000238534"/>
    </source>
</evidence>
<reference evidence="3 4" key="1">
    <citation type="submission" date="2017-09" db="EMBL/GenBank/DDBJ databases">
        <title>Genomic, metabolic, and phenotypic characteristics of bacterial isolates from the natural microbiome of the model nematode Caenorhabditis elegans.</title>
        <authorList>
            <person name="Zimmermann J."/>
            <person name="Obeng N."/>
            <person name="Yang W."/>
            <person name="Obeng O."/>
            <person name="Kissoyan K."/>
            <person name="Pees B."/>
            <person name="Dirksen P."/>
            <person name="Hoppner M."/>
            <person name="Franke A."/>
            <person name="Rosenstiel P."/>
            <person name="Leippe M."/>
            <person name="Dierking K."/>
            <person name="Kaleta C."/>
            <person name="Schulenburg H."/>
        </authorList>
    </citation>
    <scope>NUCLEOTIDE SEQUENCE [LARGE SCALE GENOMIC DNA]</scope>
    <source>
        <strain evidence="1 4">MYb25</strain>
        <strain evidence="2 3">MYb44</strain>
    </source>
</reference>
<dbReference type="OrthoDB" id="1277862at2"/>
<evidence type="ECO:0000313" key="1">
    <source>
        <dbReference type="EMBL" id="PRB85756.1"/>
    </source>
</evidence>
<comment type="caution">
    <text evidence="1">The sequence shown here is derived from an EMBL/GenBank/DDBJ whole genome shotgun (WGS) entry which is preliminary data.</text>
</comment>
<dbReference type="AlphaFoldDB" id="A0A2S9CZ67"/>
<keyword evidence="3" id="KW-1185">Reference proteome</keyword>
<dbReference type="Gene3D" id="3.40.390.10">
    <property type="entry name" value="Collagenase (Catalytic Domain)"/>
    <property type="match status" value="1"/>
</dbReference>
<proteinExistence type="predicted"/>